<dbReference type="Proteomes" id="UP000793456">
    <property type="component" value="Chromosome VIII"/>
</dbReference>
<gene>
    <name evidence="1" type="ORF">E3U43_014301</name>
</gene>
<protein>
    <submittedName>
        <fullName evidence="1">Uncharacterized protein</fullName>
    </submittedName>
</protein>
<sequence>MDVTHTGSSMKWPIRLRHSADTERRFSVSALTWSAMLRTPISQTQPGRSSFMRIKLRAVDLQHRGRQHFTSQPSRLNRRAD</sequence>
<accession>A0ACD3RC45</accession>
<proteinExistence type="predicted"/>
<comment type="caution">
    <text evidence="1">The sequence shown here is derived from an EMBL/GenBank/DDBJ whole genome shotgun (WGS) entry which is preliminary data.</text>
</comment>
<keyword evidence="2" id="KW-1185">Reference proteome</keyword>
<evidence type="ECO:0000313" key="2">
    <source>
        <dbReference type="Proteomes" id="UP000793456"/>
    </source>
</evidence>
<organism evidence="1 2">
    <name type="scientific">Larimichthys crocea</name>
    <name type="common">Large yellow croaker</name>
    <name type="synonym">Pseudosciaena crocea</name>
    <dbReference type="NCBI Taxonomy" id="215358"/>
    <lineage>
        <taxon>Eukaryota</taxon>
        <taxon>Metazoa</taxon>
        <taxon>Chordata</taxon>
        <taxon>Craniata</taxon>
        <taxon>Vertebrata</taxon>
        <taxon>Euteleostomi</taxon>
        <taxon>Actinopterygii</taxon>
        <taxon>Neopterygii</taxon>
        <taxon>Teleostei</taxon>
        <taxon>Neoteleostei</taxon>
        <taxon>Acanthomorphata</taxon>
        <taxon>Eupercaria</taxon>
        <taxon>Sciaenidae</taxon>
        <taxon>Larimichthys</taxon>
    </lineage>
</organism>
<name>A0ACD3RC45_LARCR</name>
<reference evidence="1" key="1">
    <citation type="submission" date="2018-11" db="EMBL/GenBank/DDBJ databases">
        <title>The sequence and de novo assembly of Larimichthys crocea genome using PacBio and Hi-C technologies.</title>
        <authorList>
            <person name="Xu P."/>
            <person name="Chen B."/>
            <person name="Zhou Z."/>
            <person name="Ke Q."/>
            <person name="Wu Y."/>
            <person name="Bai H."/>
            <person name="Pu F."/>
        </authorList>
    </citation>
    <scope>NUCLEOTIDE SEQUENCE</scope>
    <source>
        <tissue evidence="1">Muscle</tissue>
    </source>
</reference>
<dbReference type="EMBL" id="CM011681">
    <property type="protein sequence ID" value="TMS17008.1"/>
    <property type="molecule type" value="Genomic_DNA"/>
</dbReference>
<evidence type="ECO:0000313" key="1">
    <source>
        <dbReference type="EMBL" id="TMS17008.1"/>
    </source>
</evidence>